<reference evidence="10 11" key="1">
    <citation type="submission" date="2021-01" db="EMBL/GenBank/DDBJ databases">
        <title>Diatom-associated Roseobacters Show Island Model of Population Structure.</title>
        <authorList>
            <person name="Qu L."/>
            <person name="Feng X."/>
            <person name="Chen Y."/>
            <person name="Li L."/>
            <person name="Wang X."/>
            <person name="Hu Z."/>
            <person name="Wang H."/>
            <person name="Luo H."/>
        </authorList>
    </citation>
    <scope>NUCLEOTIDE SEQUENCE [LARGE SCALE GENOMIC DNA]</scope>
    <source>
        <strain evidence="10 11">TR60-84</strain>
    </source>
</reference>
<name>A0AAE2W224_9RHOB</name>
<evidence type="ECO:0000259" key="9">
    <source>
        <dbReference type="Pfam" id="PF03135"/>
    </source>
</evidence>
<dbReference type="EMBL" id="JAFBRM010000009">
    <property type="protein sequence ID" value="MBM1715823.1"/>
    <property type="molecule type" value="Genomic_DNA"/>
</dbReference>
<keyword evidence="11" id="KW-1185">Reference proteome</keyword>
<evidence type="ECO:0000256" key="7">
    <source>
        <dbReference type="ARBA" id="ARBA00023136"/>
    </source>
</evidence>
<dbReference type="RefSeq" id="WP_203243544.1">
    <property type="nucleotide sequence ID" value="NZ_JAFBRH010000008.1"/>
</dbReference>
<dbReference type="Gene3D" id="3.40.50.300">
    <property type="entry name" value="P-loop containing nucleotide triphosphate hydrolases"/>
    <property type="match status" value="2"/>
</dbReference>
<dbReference type="GO" id="GO:0005524">
    <property type="term" value="F:ATP binding"/>
    <property type="evidence" value="ECO:0007669"/>
    <property type="project" value="UniProtKB-KW"/>
</dbReference>
<dbReference type="GO" id="GO:0016020">
    <property type="term" value="C:membrane"/>
    <property type="evidence" value="ECO:0007669"/>
    <property type="project" value="UniProtKB-SubCell"/>
</dbReference>
<evidence type="ECO:0000313" key="11">
    <source>
        <dbReference type="Proteomes" id="UP000732193"/>
    </source>
</evidence>
<dbReference type="InterPro" id="IPR051162">
    <property type="entry name" value="T4SS_component"/>
</dbReference>
<evidence type="ECO:0000313" key="10">
    <source>
        <dbReference type="EMBL" id="MBM1715823.1"/>
    </source>
</evidence>
<evidence type="ECO:0000256" key="3">
    <source>
        <dbReference type="ARBA" id="ARBA00022692"/>
    </source>
</evidence>
<dbReference type="InterPro" id="IPR027417">
    <property type="entry name" value="P-loop_NTPase"/>
</dbReference>
<comment type="subcellular location">
    <subcellularLocation>
        <location evidence="1">Membrane</location>
    </subcellularLocation>
</comment>
<accession>A0AAE2W224</accession>
<dbReference type="Proteomes" id="UP000732193">
    <property type="component" value="Unassembled WGS sequence"/>
</dbReference>
<dbReference type="AlphaFoldDB" id="A0AAE2W224"/>
<keyword evidence="4" id="KW-0547">Nucleotide-binding</keyword>
<dbReference type="PANTHER" id="PTHR30121">
    <property type="entry name" value="UNCHARACTERIZED PROTEIN YJGR-RELATED"/>
    <property type="match status" value="1"/>
</dbReference>
<feature type="domain" description="CagE TrbE VirB component of type IV transporter system central" evidence="9">
    <location>
        <begin position="309"/>
        <end position="479"/>
    </location>
</feature>
<comment type="similarity">
    <text evidence="2">Belongs to the TrbE/VirB4 family.</text>
</comment>
<organism evidence="10 11">
    <name type="scientific">Sulfitobacter geojensis</name>
    <dbReference type="NCBI Taxonomy" id="1342299"/>
    <lineage>
        <taxon>Bacteria</taxon>
        <taxon>Pseudomonadati</taxon>
        <taxon>Pseudomonadota</taxon>
        <taxon>Alphaproteobacteria</taxon>
        <taxon>Rhodobacterales</taxon>
        <taxon>Roseobacteraceae</taxon>
        <taxon>Sulfitobacter</taxon>
    </lineage>
</organism>
<evidence type="ECO:0000256" key="6">
    <source>
        <dbReference type="ARBA" id="ARBA00022989"/>
    </source>
</evidence>
<dbReference type="PANTHER" id="PTHR30121:SF12">
    <property type="entry name" value="TYPE IV SECRETION SYSTEM PROTEIN CAGE"/>
    <property type="match status" value="1"/>
</dbReference>
<evidence type="ECO:0000256" key="5">
    <source>
        <dbReference type="ARBA" id="ARBA00022840"/>
    </source>
</evidence>
<keyword evidence="7 8" id="KW-0472">Membrane</keyword>
<dbReference type="SUPFAM" id="SSF52540">
    <property type="entry name" value="P-loop containing nucleoside triphosphate hydrolases"/>
    <property type="match status" value="1"/>
</dbReference>
<keyword evidence="3 8" id="KW-0812">Transmembrane</keyword>
<keyword evidence="5" id="KW-0067">ATP-binding</keyword>
<dbReference type="InterPro" id="IPR007792">
    <property type="entry name" value="T4SS_VirB3/TrbD/AvhB"/>
</dbReference>
<evidence type="ECO:0000256" key="1">
    <source>
        <dbReference type="ARBA" id="ARBA00004370"/>
    </source>
</evidence>
<protein>
    <submittedName>
        <fullName evidence="10">VirB3 family type IV secretion system protein</fullName>
    </submittedName>
</protein>
<keyword evidence="6 8" id="KW-1133">Transmembrane helix</keyword>
<evidence type="ECO:0000256" key="8">
    <source>
        <dbReference type="SAM" id="Phobius"/>
    </source>
</evidence>
<evidence type="ECO:0000256" key="4">
    <source>
        <dbReference type="ARBA" id="ARBA00022741"/>
    </source>
</evidence>
<dbReference type="Pfam" id="PF05101">
    <property type="entry name" value="VirB3"/>
    <property type="match status" value="1"/>
</dbReference>
<comment type="caution">
    <text evidence="10">The sequence shown here is derived from an EMBL/GenBank/DDBJ whole genome shotgun (WGS) entry which is preliminary data.</text>
</comment>
<proteinExistence type="inferred from homology"/>
<dbReference type="Pfam" id="PF03135">
    <property type="entry name" value="CagE_TrbE_VirB"/>
    <property type="match status" value="1"/>
</dbReference>
<gene>
    <name evidence="10" type="ORF">JQV55_19795</name>
</gene>
<feature type="transmembrane region" description="Helical" evidence="8">
    <location>
        <begin position="16"/>
        <end position="36"/>
    </location>
</feature>
<evidence type="ECO:0000256" key="2">
    <source>
        <dbReference type="ARBA" id="ARBA00006512"/>
    </source>
</evidence>
<dbReference type="InterPro" id="IPR018145">
    <property type="entry name" value="CagE_TrbE_VirB_cntrl_dom"/>
</dbReference>
<sequence>MRETPVFLGLTRPPKFFGLPIGYFIGLMMTAVIPFVGLDEWKFLLLIPAAYPVLWVIADRNPALFEILATVYTATPPTTNRAIRGGDSYGPTLSMAGSNTAQLIGKAASKEEPAARHLPYMSALTDDIILTRQGDLMASAVVEGLDSFTSDDGEVDTQAEAFARQVGQFGEQFGFYVNKITIPEKVDLDPVNEDAFTTEVDRRWLSDVTSRNLKRRVIMISLLLRPSISDKLGLSKFFSPKKENAQFRAELIERKDKLNEAMRLLEGMHQGVGFRRLRVGDGEWLGLLGAVQGQSYQPRHAVPGQFLSTAGVNSEFTFKGKLVEIDNGQEKRFGALFGVQAYSPNTWPTMLDALELPFDIVITNSFTPQRNNAVVEKMKLVARQMKATDDAARSQQQDLELSADNVASGRQVYGIHHLSVMVTADSPKELEIAASEVWRAAQETGATMIRERANYWAFKGVISALFFAQAPGNWSHRVRTALLSSDNFSEMAAFHKARPGRVKDQSPWGEVITVFPTISSGMYRFNFHEAGKRLEEPSAGHTLVLGRTGSGKTIGTAFLMAQARRVGARVLVFDKDQGLEMAVRAMGGAYSSIKVGEATGFNPFQTETDERGAAWLTDWLTDILARNKPLTTTQTVAINNAVRQITSAQEGLRTFGGLESLVTSTDDDGDLLARVREWTLGGRYSWLFTKQADQPIEIGEEVVGLDMSEILDLSTERSALLAYLFRRIERVIEDRKPTMIVIDEAWKMLNDEMFEKRLHDWLVTMRKKNCVVIMLTQTPGHLEKSSVGQIIAESVTTQVLYPNARANPEDYRILRLNDREADFLSRGAGAMRIALVRSGSDSVFVDMDLGGLGSALTVLGGGRTGEERAPHNWRKETEFWRHMA</sequence>